<dbReference type="EMBL" id="DS268428">
    <property type="protein sequence ID" value="EFO94437.1"/>
    <property type="molecule type" value="Genomic_DNA"/>
</dbReference>
<dbReference type="Pfam" id="PF07735">
    <property type="entry name" value="FBA_2"/>
    <property type="match status" value="1"/>
</dbReference>
<organism evidence="3">
    <name type="scientific">Caenorhabditis remanei</name>
    <name type="common">Caenorhabditis vulgaris</name>
    <dbReference type="NCBI Taxonomy" id="31234"/>
    <lineage>
        <taxon>Eukaryota</taxon>
        <taxon>Metazoa</taxon>
        <taxon>Ecdysozoa</taxon>
        <taxon>Nematoda</taxon>
        <taxon>Chromadorea</taxon>
        <taxon>Rhabditida</taxon>
        <taxon>Rhabditina</taxon>
        <taxon>Rhabditomorpha</taxon>
        <taxon>Rhabditoidea</taxon>
        <taxon>Rhabditidae</taxon>
        <taxon>Peloderinae</taxon>
        <taxon>Caenorhabditis</taxon>
    </lineage>
</organism>
<protein>
    <recommendedName>
        <fullName evidence="1">Sdz-33 F-box domain-containing protein</fullName>
    </recommendedName>
</protein>
<proteinExistence type="predicted"/>
<evidence type="ECO:0000313" key="3">
    <source>
        <dbReference type="Proteomes" id="UP000008281"/>
    </source>
</evidence>
<evidence type="ECO:0000259" key="1">
    <source>
        <dbReference type="Pfam" id="PF07735"/>
    </source>
</evidence>
<dbReference type="InterPro" id="IPR012885">
    <property type="entry name" value="F-box_Sdz-33"/>
</dbReference>
<dbReference type="PANTHER" id="PTHR22899:SF0">
    <property type="entry name" value="F-BOX ASSOCIATED DOMAIN-CONTAINING PROTEIN-RELATED"/>
    <property type="match status" value="1"/>
</dbReference>
<dbReference type="InParanoid" id="E3M827"/>
<gene>
    <name evidence="2" type="ORF">CRE_13298</name>
</gene>
<feature type="domain" description="Sdz-33 F-box" evidence="1">
    <location>
        <begin position="1"/>
        <end position="38"/>
    </location>
</feature>
<dbReference type="PANTHER" id="PTHR22899">
    <property type="entry name" value="CYCLIN-RELATED F-BOX FAMILY"/>
    <property type="match status" value="1"/>
</dbReference>
<dbReference type="Proteomes" id="UP000008281">
    <property type="component" value="Unassembled WGS sequence"/>
</dbReference>
<sequence length="112" mass="13140">MLSFNIEHVHFTRSISKKLFNRFLKHWIRGSNPRLQCMFLSIDKIDSVNGEIYLKGIDWIEMSEEAKRDIRQKRRLSVSVDMIQIRRTDGTTAVIGTNDSGNILHVRFIVLH</sequence>
<reference evidence="2" key="1">
    <citation type="submission" date="2007-07" db="EMBL/GenBank/DDBJ databases">
        <title>PCAP assembly of the Caenorhabditis remanei genome.</title>
        <authorList>
            <consortium name="The Caenorhabditis remanei Sequencing Consortium"/>
            <person name="Wilson R.K."/>
        </authorList>
    </citation>
    <scope>NUCLEOTIDE SEQUENCE [LARGE SCALE GENOMIC DNA]</scope>
    <source>
        <strain evidence="2">PB4641</strain>
    </source>
</reference>
<name>E3M827_CAERE</name>
<dbReference type="HOGENOM" id="CLU_2148186_0_0_1"/>
<accession>E3M827</accession>
<keyword evidence="3" id="KW-1185">Reference proteome</keyword>
<evidence type="ECO:0000313" key="2">
    <source>
        <dbReference type="EMBL" id="EFO94437.1"/>
    </source>
</evidence>
<dbReference type="AlphaFoldDB" id="E3M827"/>
<dbReference type="InterPro" id="IPR053222">
    <property type="entry name" value="Zygotic_Embryogenesis-Asso"/>
</dbReference>